<sequence length="426" mass="48850">MQKPRSVCFISSVGKHVHTEGFRIKEHGDTNPDFYDEGRSRNIHTHPFCFGRCSIGEDSDEAMLWQLFDSISALKSAYAQLQQAHIPHEPEKIRAADELVVAELQSISEIESSYMRKHNSMAKALTSLQCEIKELEEHERKLRLCLLAKDSEILNLRSKIKLVMGWSEELEGIINEEAPLPEVELFQINQEWTPKLFSKVFKLAYNSIHDFSKAMIGLMKNAGWDLDRAAGVISHSTVFAERSHKKFAFEASLSHAMLHSSEDEWFRLDDIEQVMSFRDPFEALLQDQDSDFGRFCRSKYLAAVPSRLEATFFGNLDQRLFVQSGGHPRTPFYEAFVKMSRRLWVLQVIAHSFIPKAEIFYVKKGTKFSKDYMESVVSPSQIDVSCEELKPEVGFTVMPGFRIGSHIDRCKVYICRMNSLKKSSGL</sequence>
<proteinExistence type="predicted"/>
<evidence type="ECO:0000313" key="3">
    <source>
        <dbReference type="EMBL" id="KAG0468044.1"/>
    </source>
</evidence>
<reference evidence="3 4" key="1">
    <citation type="journal article" date="2020" name="Nat. Food">
        <title>A phased Vanilla planifolia genome enables genetic improvement of flavour and production.</title>
        <authorList>
            <person name="Hasing T."/>
            <person name="Tang H."/>
            <person name="Brym M."/>
            <person name="Khazi F."/>
            <person name="Huang T."/>
            <person name="Chambers A.H."/>
        </authorList>
    </citation>
    <scope>NUCLEOTIDE SEQUENCE [LARGE SCALE GENOMIC DNA]</scope>
    <source>
        <tissue evidence="3">Leaf</tissue>
    </source>
</reference>
<evidence type="ECO:0000313" key="4">
    <source>
        <dbReference type="Proteomes" id="UP000639772"/>
    </source>
</evidence>
<dbReference type="PANTHER" id="PTHR31161">
    <property type="entry name" value="PROTEIN GRAVITROPIC IN THE LIGHT 1"/>
    <property type="match status" value="1"/>
</dbReference>
<gene>
    <name evidence="3" type="ORF">HPP92_017372</name>
</gene>
<evidence type="ECO:0000259" key="1">
    <source>
        <dbReference type="Pfam" id="PF04859"/>
    </source>
</evidence>
<protein>
    <recommendedName>
        <fullName evidence="5">DUF641 domain-containing protein</fullName>
    </recommendedName>
</protein>
<feature type="domain" description="GIL1/IRKI C-terminal" evidence="2">
    <location>
        <begin position="359"/>
        <end position="413"/>
    </location>
</feature>
<dbReference type="Pfam" id="PF24994">
    <property type="entry name" value="GIL1_IRKI_C"/>
    <property type="match status" value="1"/>
</dbReference>
<dbReference type="EMBL" id="JADCNM010000009">
    <property type="protein sequence ID" value="KAG0468044.1"/>
    <property type="molecule type" value="Genomic_DNA"/>
</dbReference>
<dbReference type="InterPro" id="IPR040225">
    <property type="entry name" value="GIL1-like"/>
</dbReference>
<dbReference type="OrthoDB" id="1915848at2759"/>
<dbReference type="GO" id="GO:0009959">
    <property type="term" value="P:negative gravitropism"/>
    <property type="evidence" value="ECO:0007669"/>
    <property type="project" value="InterPro"/>
</dbReference>
<comment type="caution">
    <text evidence="3">The sequence shown here is derived from an EMBL/GenBank/DDBJ whole genome shotgun (WGS) entry which is preliminary data.</text>
</comment>
<dbReference type="Proteomes" id="UP000639772">
    <property type="component" value="Chromosome 9"/>
</dbReference>
<dbReference type="GO" id="GO:0009639">
    <property type="term" value="P:response to red or far red light"/>
    <property type="evidence" value="ECO:0007669"/>
    <property type="project" value="InterPro"/>
</dbReference>
<evidence type="ECO:0008006" key="5">
    <source>
        <dbReference type="Google" id="ProtNLM"/>
    </source>
</evidence>
<dbReference type="AlphaFoldDB" id="A0A835QEB6"/>
<dbReference type="InterPro" id="IPR006943">
    <property type="entry name" value="DUF641_pln"/>
</dbReference>
<feature type="domain" description="DUF641" evidence="1">
    <location>
        <begin position="60"/>
        <end position="167"/>
    </location>
</feature>
<dbReference type="InterPro" id="IPR056813">
    <property type="entry name" value="GIL1_IRKI_C"/>
</dbReference>
<accession>A0A835QEB6</accession>
<evidence type="ECO:0000259" key="2">
    <source>
        <dbReference type="Pfam" id="PF24994"/>
    </source>
</evidence>
<name>A0A835QEB6_VANPL</name>
<organism evidence="3 4">
    <name type="scientific">Vanilla planifolia</name>
    <name type="common">Vanilla</name>
    <dbReference type="NCBI Taxonomy" id="51239"/>
    <lineage>
        <taxon>Eukaryota</taxon>
        <taxon>Viridiplantae</taxon>
        <taxon>Streptophyta</taxon>
        <taxon>Embryophyta</taxon>
        <taxon>Tracheophyta</taxon>
        <taxon>Spermatophyta</taxon>
        <taxon>Magnoliopsida</taxon>
        <taxon>Liliopsida</taxon>
        <taxon>Asparagales</taxon>
        <taxon>Orchidaceae</taxon>
        <taxon>Vanilloideae</taxon>
        <taxon>Vanilleae</taxon>
        <taxon>Vanilla</taxon>
    </lineage>
</organism>
<dbReference type="Pfam" id="PF04859">
    <property type="entry name" value="DUF641"/>
    <property type="match status" value="1"/>
</dbReference>